<comment type="caution">
    <text evidence="5">The sequence shown here is derived from an EMBL/GenBank/DDBJ whole genome shotgun (WGS) entry which is preliminary data.</text>
</comment>
<feature type="active site" description="Proton donor" evidence="3">
    <location>
        <position position="148"/>
    </location>
</feature>
<organism evidence="5 6">
    <name type="scientific">Paenibacillus nasutitermitis</name>
    <dbReference type="NCBI Taxonomy" id="1652958"/>
    <lineage>
        <taxon>Bacteria</taxon>
        <taxon>Bacillati</taxon>
        <taxon>Bacillota</taxon>
        <taxon>Bacilli</taxon>
        <taxon>Bacillales</taxon>
        <taxon>Paenibacillaceae</taxon>
        <taxon>Paenibacillus</taxon>
    </lineage>
</organism>
<dbReference type="Proteomes" id="UP000612456">
    <property type="component" value="Unassembled WGS sequence"/>
</dbReference>
<protein>
    <submittedName>
        <fullName evidence="5">Unsaturated chondroitin disaccharide hydrolase</fullName>
    </submittedName>
</protein>
<name>A0A917E049_9BACL</name>
<gene>
    <name evidence="5" type="primary">ugl</name>
    <name evidence="5" type="ORF">GCM10010911_47030</name>
</gene>
<feature type="binding site" evidence="4">
    <location>
        <position position="206"/>
    </location>
    <ligand>
        <name>substrate</name>
    </ligand>
</feature>
<reference evidence="5" key="1">
    <citation type="journal article" date="2014" name="Int. J. Syst. Evol. Microbiol.">
        <title>Complete genome sequence of Corynebacterium casei LMG S-19264T (=DSM 44701T), isolated from a smear-ripened cheese.</title>
        <authorList>
            <consortium name="US DOE Joint Genome Institute (JGI-PGF)"/>
            <person name="Walter F."/>
            <person name="Albersmeier A."/>
            <person name="Kalinowski J."/>
            <person name="Ruckert C."/>
        </authorList>
    </citation>
    <scope>NUCLEOTIDE SEQUENCE</scope>
    <source>
        <strain evidence="5">CGMCC 1.15178</strain>
    </source>
</reference>
<dbReference type="GO" id="GO:0052757">
    <property type="term" value="F:chondroitin hydrolase activity"/>
    <property type="evidence" value="ECO:0007669"/>
    <property type="project" value="TreeGrafter"/>
</dbReference>
<evidence type="ECO:0000313" key="6">
    <source>
        <dbReference type="Proteomes" id="UP000612456"/>
    </source>
</evidence>
<dbReference type="AlphaFoldDB" id="A0A917E049"/>
<dbReference type="Pfam" id="PF07470">
    <property type="entry name" value="Glyco_hydro_88"/>
    <property type="match status" value="1"/>
</dbReference>
<evidence type="ECO:0000256" key="2">
    <source>
        <dbReference type="ARBA" id="ARBA00038358"/>
    </source>
</evidence>
<accession>A0A917E049</accession>
<dbReference type="Gene3D" id="1.50.10.10">
    <property type="match status" value="1"/>
</dbReference>
<keyword evidence="6" id="KW-1185">Reference proteome</keyword>
<evidence type="ECO:0000313" key="5">
    <source>
        <dbReference type="EMBL" id="GGD83459.1"/>
    </source>
</evidence>
<reference evidence="5" key="2">
    <citation type="submission" date="2020-09" db="EMBL/GenBank/DDBJ databases">
        <authorList>
            <person name="Sun Q."/>
            <person name="Zhou Y."/>
        </authorList>
    </citation>
    <scope>NUCLEOTIDE SEQUENCE</scope>
    <source>
        <strain evidence="5">CGMCC 1.15178</strain>
    </source>
</reference>
<feature type="binding site" evidence="4">
    <location>
        <position position="220"/>
    </location>
    <ligand>
        <name>substrate</name>
    </ligand>
</feature>
<keyword evidence="1 5" id="KW-0378">Hydrolase</keyword>
<feature type="binding site" evidence="4">
    <location>
        <position position="224"/>
    </location>
    <ligand>
        <name>substrate</name>
    </ligand>
</feature>
<dbReference type="InterPro" id="IPR052369">
    <property type="entry name" value="UG_Glycosaminoglycan_Hydrolase"/>
</dbReference>
<evidence type="ECO:0000256" key="1">
    <source>
        <dbReference type="ARBA" id="ARBA00022801"/>
    </source>
</evidence>
<dbReference type="PANTHER" id="PTHR36845">
    <property type="entry name" value="HYDROLASE, PUTATIVE (AFU_ORTHOLOGUE AFUA_7G05090)-RELATED"/>
    <property type="match status" value="1"/>
</dbReference>
<feature type="binding site" evidence="4">
    <location>
        <position position="87"/>
    </location>
    <ligand>
        <name>substrate</name>
    </ligand>
</feature>
<dbReference type="InterPro" id="IPR008928">
    <property type="entry name" value="6-hairpin_glycosidase_sf"/>
</dbReference>
<dbReference type="InterPro" id="IPR010905">
    <property type="entry name" value="Glyco_hydro_88"/>
</dbReference>
<feature type="binding site" evidence="4">
    <location>
        <position position="208"/>
    </location>
    <ligand>
        <name>substrate</name>
    </ligand>
</feature>
<sequence length="371" mass="42271">MYQAALDRAVEKTLKNLKIYVEQFPHVGEEKGGFALYGNTTWTNGFWTGVLWLLFEYSGDSRFAEVAEGLLPSFRERLDQNVNIDHDIGFLYTLSAQAQWMIRKDESARELAIEAARKLADRWNEEGQYIQAWGDKGDTTHSGRIIIDCLLNLPILYWTAGETGDDRLLTIARKQAEKSRKFLVRGDDSSYHTFVFDPANGQPVGGATHQGLHHGSTWSRGQSWGVYGFPLSYRYTKNKAFLETGIRMAKYFIEQLPADLISHWDFEAERNDDTPRDSSATAIALCGILEILEHLEKDSSDFVYFSKAAGEIMDALIRETSTMDEPDLQGLIKHGAYHVSNNYVPDGFLIFGDYYYLEALMRMTNKSKGYW</sequence>
<feature type="active site" description="Nucleophile" evidence="3">
    <location>
        <position position="87"/>
    </location>
</feature>
<comment type="similarity">
    <text evidence="2">Belongs to the glycosyl hydrolase 88 family.</text>
</comment>
<proteinExistence type="inferred from homology"/>
<dbReference type="PANTHER" id="PTHR36845:SF1">
    <property type="entry name" value="HYDROLASE, PUTATIVE (AFU_ORTHOLOGUE AFUA_7G05090)-RELATED"/>
    <property type="match status" value="1"/>
</dbReference>
<dbReference type="RefSeq" id="WP_188995487.1">
    <property type="nucleotide sequence ID" value="NZ_BMHP01000003.1"/>
</dbReference>
<dbReference type="InterPro" id="IPR012341">
    <property type="entry name" value="6hp_glycosidase-like_sf"/>
</dbReference>
<evidence type="ECO:0000256" key="3">
    <source>
        <dbReference type="PIRSR" id="PIRSR610905-1"/>
    </source>
</evidence>
<dbReference type="SUPFAM" id="SSF48208">
    <property type="entry name" value="Six-hairpin glycosidases"/>
    <property type="match status" value="1"/>
</dbReference>
<dbReference type="GO" id="GO:0000272">
    <property type="term" value="P:polysaccharide catabolic process"/>
    <property type="evidence" value="ECO:0007669"/>
    <property type="project" value="TreeGrafter"/>
</dbReference>
<feature type="binding site" evidence="4">
    <location>
        <position position="148"/>
    </location>
    <ligand>
        <name>substrate</name>
    </ligand>
</feature>
<dbReference type="EMBL" id="BMHP01000003">
    <property type="protein sequence ID" value="GGD83459.1"/>
    <property type="molecule type" value="Genomic_DNA"/>
</dbReference>
<evidence type="ECO:0000256" key="4">
    <source>
        <dbReference type="PIRSR" id="PIRSR610905-2"/>
    </source>
</evidence>